<sequence length="316" mass="36885">MSNKIKYQNSDDEDDLAEIKRVQAARANKTKYTDEDEDEFDNFIPTSLPSSSSSKSKKDKKKKKHDKDDDDDEQRSTWQRELDSYSAPKEILDSIPIDEDNDPIKKYRAPTVAEQETEYRSRWRKRDLSPPRTYDPFTGKGEVKGRSYRDILIETQLAKEEKELELQMSKKLKEEKEKEQKKRKLEEYDNKYKTNHSGSSASSSSSNGKNRRWFYKVSKNQEIVEKDREIIAESPLTFGRDQGRNKVVLEHPSCSSVHAKITLERNGVRPILIDLNSTNQTFLNDKEIIPNKLNNLYEGDIIKFGASSREYIIYHD</sequence>
<feature type="domain" description="FHA" evidence="2">
    <location>
        <begin position="236"/>
        <end position="288"/>
    </location>
</feature>
<feature type="compositionally biased region" description="Basic and acidic residues" evidence="1">
    <location>
        <begin position="173"/>
        <end position="192"/>
    </location>
</feature>
<dbReference type="InterPro" id="IPR000253">
    <property type="entry name" value="FHA_dom"/>
</dbReference>
<dbReference type="SMART" id="SM00240">
    <property type="entry name" value="FHA"/>
    <property type="match status" value="1"/>
</dbReference>
<dbReference type="Pfam" id="PF00498">
    <property type="entry name" value="FHA"/>
    <property type="match status" value="1"/>
</dbReference>
<evidence type="ECO:0000256" key="1">
    <source>
        <dbReference type="SAM" id="MobiDB-lite"/>
    </source>
</evidence>
<dbReference type="InterPro" id="IPR008984">
    <property type="entry name" value="SMAD_FHA_dom_sf"/>
</dbReference>
<evidence type="ECO:0000313" key="4">
    <source>
        <dbReference type="Proteomes" id="UP000695562"/>
    </source>
</evidence>
<organism evidence="3 4">
    <name type="scientific">Polysphondylium violaceum</name>
    <dbReference type="NCBI Taxonomy" id="133409"/>
    <lineage>
        <taxon>Eukaryota</taxon>
        <taxon>Amoebozoa</taxon>
        <taxon>Evosea</taxon>
        <taxon>Eumycetozoa</taxon>
        <taxon>Dictyostelia</taxon>
        <taxon>Dictyosteliales</taxon>
        <taxon>Dictyosteliaceae</taxon>
        <taxon>Polysphondylium</taxon>
    </lineage>
</organism>
<evidence type="ECO:0000259" key="2">
    <source>
        <dbReference type="PROSITE" id="PS50006"/>
    </source>
</evidence>
<dbReference type="PROSITE" id="PS50006">
    <property type="entry name" value="FHA_DOMAIN"/>
    <property type="match status" value="1"/>
</dbReference>
<dbReference type="Gene3D" id="2.60.200.20">
    <property type="match status" value="1"/>
</dbReference>
<dbReference type="SUPFAM" id="SSF49879">
    <property type="entry name" value="SMAD/FHA domain"/>
    <property type="match status" value="1"/>
</dbReference>
<feature type="compositionally biased region" description="Basic and acidic residues" evidence="1">
    <location>
        <begin position="117"/>
        <end position="129"/>
    </location>
</feature>
<reference evidence="3" key="1">
    <citation type="submission" date="2020-01" db="EMBL/GenBank/DDBJ databases">
        <title>Development of genomics and gene disruption for Polysphondylium violaceum indicates a role for the polyketide synthase stlB in stalk morphogenesis.</title>
        <authorList>
            <person name="Narita B."/>
            <person name="Kawabe Y."/>
            <person name="Kin K."/>
            <person name="Saito T."/>
            <person name="Gibbs R."/>
            <person name="Kuspa A."/>
            <person name="Muzny D."/>
            <person name="Queller D."/>
            <person name="Richards S."/>
            <person name="Strassman J."/>
            <person name="Sucgang R."/>
            <person name="Worley K."/>
            <person name="Schaap P."/>
        </authorList>
    </citation>
    <scope>NUCLEOTIDE SEQUENCE</scope>
    <source>
        <strain evidence="3">QSvi11</strain>
    </source>
</reference>
<dbReference type="PANTHER" id="PTHR23308">
    <property type="entry name" value="NUCLEAR INHIBITOR OF PROTEIN PHOSPHATASE-1"/>
    <property type="match status" value="1"/>
</dbReference>
<feature type="region of interest" description="Disordered" evidence="1">
    <location>
        <begin position="26"/>
        <end position="141"/>
    </location>
</feature>
<feature type="compositionally biased region" description="Low complexity" evidence="1">
    <location>
        <begin position="197"/>
        <end position="206"/>
    </location>
</feature>
<dbReference type="EMBL" id="AJWJ01000013">
    <property type="protein sequence ID" value="KAF2078025.1"/>
    <property type="molecule type" value="Genomic_DNA"/>
</dbReference>
<feature type="compositionally biased region" description="Basic and acidic residues" evidence="1">
    <location>
        <begin position="74"/>
        <end position="83"/>
    </location>
</feature>
<feature type="compositionally biased region" description="Basic residues" evidence="1">
    <location>
        <begin position="55"/>
        <end position="65"/>
    </location>
</feature>
<dbReference type="InterPro" id="IPR050923">
    <property type="entry name" value="Cell_Proc_Reg/RNA_Proc"/>
</dbReference>
<keyword evidence="4" id="KW-1185">Reference proteome</keyword>
<protein>
    <recommendedName>
        <fullName evidence="2">FHA domain-containing protein</fullName>
    </recommendedName>
</protein>
<name>A0A8J4Q3G0_9MYCE</name>
<dbReference type="AlphaFoldDB" id="A0A8J4Q3G0"/>
<evidence type="ECO:0000313" key="3">
    <source>
        <dbReference type="EMBL" id="KAF2078025.1"/>
    </source>
</evidence>
<accession>A0A8J4Q3G0</accession>
<comment type="caution">
    <text evidence="3">The sequence shown here is derived from an EMBL/GenBank/DDBJ whole genome shotgun (WGS) entry which is preliminary data.</text>
</comment>
<gene>
    <name evidence="3" type="ORF">CYY_000663</name>
</gene>
<dbReference type="Proteomes" id="UP000695562">
    <property type="component" value="Unassembled WGS sequence"/>
</dbReference>
<proteinExistence type="predicted"/>
<dbReference type="OrthoDB" id="444265at2759"/>
<feature type="region of interest" description="Disordered" evidence="1">
    <location>
        <begin position="173"/>
        <end position="209"/>
    </location>
</feature>